<feature type="region of interest" description="Disordered" evidence="5">
    <location>
        <begin position="1"/>
        <end position="21"/>
    </location>
</feature>
<dbReference type="SUPFAM" id="SSF48498">
    <property type="entry name" value="Tetracyclin repressor-like, C-terminal domain"/>
    <property type="match status" value="1"/>
</dbReference>
<dbReference type="InterPro" id="IPR036271">
    <property type="entry name" value="Tet_transcr_reg_TetR-rel_C_sf"/>
</dbReference>
<accession>A0ABQ2QMI5</accession>
<feature type="region of interest" description="Disordered" evidence="5">
    <location>
        <begin position="197"/>
        <end position="220"/>
    </location>
</feature>
<dbReference type="SUPFAM" id="SSF46689">
    <property type="entry name" value="Homeodomain-like"/>
    <property type="match status" value="1"/>
</dbReference>
<evidence type="ECO:0000256" key="3">
    <source>
        <dbReference type="ARBA" id="ARBA00023163"/>
    </source>
</evidence>
<dbReference type="Gene3D" id="1.10.357.10">
    <property type="entry name" value="Tetracycline Repressor, domain 2"/>
    <property type="match status" value="1"/>
</dbReference>
<evidence type="ECO:0000256" key="2">
    <source>
        <dbReference type="ARBA" id="ARBA00023125"/>
    </source>
</evidence>
<keyword evidence="8" id="KW-1185">Reference proteome</keyword>
<organism evidence="7 8">
    <name type="scientific">Streptosporangium pseudovulgare</name>
    <dbReference type="NCBI Taxonomy" id="35765"/>
    <lineage>
        <taxon>Bacteria</taxon>
        <taxon>Bacillati</taxon>
        <taxon>Actinomycetota</taxon>
        <taxon>Actinomycetes</taxon>
        <taxon>Streptosporangiales</taxon>
        <taxon>Streptosporangiaceae</taxon>
        <taxon>Streptosporangium</taxon>
    </lineage>
</organism>
<evidence type="ECO:0000256" key="5">
    <source>
        <dbReference type="SAM" id="MobiDB-lite"/>
    </source>
</evidence>
<sequence length="220" mass="23734">MFHSYSGGMETTPAPMSGRKAQAARNDQVILEAARAVFVADPDAPISAVAERAGVGISALYRRYAGKEDLLRKLCSDGLRTYIAEAEAALSDQDDPWEALAGFMRRVVDADVHSLTINLAGTFTPTEELGREAARAGGLAEQVFDRAVQAGAVRPGLNTSDMSLIFDQLAALHLGDEERTAQIRRRHLALMLDALRLTSAPPPPGPPPTAEEVTRRWTAR</sequence>
<dbReference type="PROSITE" id="PS50977">
    <property type="entry name" value="HTH_TETR_2"/>
    <property type="match status" value="1"/>
</dbReference>
<feature type="DNA-binding region" description="H-T-H motif" evidence="4">
    <location>
        <begin position="45"/>
        <end position="64"/>
    </location>
</feature>
<evidence type="ECO:0000313" key="7">
    <source>
        <dbReference type="EMBL" id="GGP85698.1"/>
    </source>
</evidence>
<dbReference type="PANTHER" id="PTHR30055:SF234">
    <property type="entry name" value="HTH-TYPE TRANSCRIPTIONAL REGULATOR BETI"/>
    <property type="match status" value="1"/>
</dbReference>
<keyword evidence="1" id="KW-0805">Transcription regulation</keyword>
<evidence type="ECO:0000259" key="6">
    <source>
        <dbReference type="PROSITE" id="PS50977"/>
    </source>
</evidence>
<protein>
    <submittedName>
        <fullName evidence="7">TetR family transcriptional regulator</fullName>
    </submittedName>
</protein>
<proteinExistence type="predicted"/>
<dbReference type="PANTHER" id="PTHR30055">
    <property type="entry name" value="HTH-TYPE TRANSCRIPTIONAL REGULATOR RUTR"/>
    <property type="match status" value="1"/>
</dbReference>
<reference evidence="8" key="1">
    <citation type="journal article" date="2019" name="Int. J. Syst. Evol. Microbiol.">
        <title>The Global Catalogue of Microorganisms (GCM) 10K type strain sequencing project: providing services to taxonomists for standard genome sequencing and annotation.</title>
        <authorList>
            <consortium name="The Broad Institute Genomics Platform"/>
            <consortium name="The Broad Institute Genome Sequencing Center for Infectious Disease"/>
            <person name="Wu L."/>
            <person name="Ma J."/>
        </authorList>
    </citation>
    <scope>NUCLEOTIDE SEQUENCE [LARGE SCALE GENOMIC DNA]</scope>
    <source>
        <strain evidence="8">JCM 3115</strain>
    </source>
</reference>
<evidence type="ECO:0000313" key="8">
    <source>
        <dbReference type="Proteomes" id="UP000611554"/>
    </source>
</evidence>
<dbReference type="InterPro" id="IPR001647">
    <property type="entry name" value="HTH_TetR"/>
</dbReference>
<dbReference type="EMBL" id="BMQJ01000002">
    <property type="protein sequence ID" value="GGP85698.1"/>
    <property type="molecule type" value="Genomic_DNA"/>
</dbReference>
<feature type="compositionally biased region" description="Pro residues" evidence="5">
    <location>
        <begin position="200"/>
        <end position="209"/>
    </location>
</feature>
<keyword evidence="3" id="KW-0804">Transcription</keyword>
<dbReference type="InterPro" id="IPR050109">
    <property type="entry name" value="HTH-type_TetR-like_transc_reg"/>
</dbReference>
<feature type="domain" description="HTH tetR-type" evidence="6">
    <location>
        <begin position="24"/>
        <end position="82"/>
    </location>
</feature>
<dbReference type="InterPro" id="IPR009057">
    <property type="entry name" value="Homeodomain-like_sf"/>
</dbReference>
<dbReference type="Pfam" id="PF00440">
    <property type="entry name" value="TetR_N"/>
    <property type="match status" value="1"/>
</dbReference>
<keyword evidence="2 4" id="KW-0238">DNA-binding</keyword>
<dbReference type="Proteomes" id="UP000611554">
    <property type="component" value="Unassembled WGS sequence"/>
</dbReference>
<name>A0ABQ2QMI5_9ACTN</name>
<evidence type="ECO:0000256" key="1">
    <source>
        <dbReference type="ARBA" id="ARBA00023015"/>
    </source>
</evidence>
<gene>
    <name evidence="7" type="ORF">GCM10010140_13820</name>
</gene>
<evidence type="ECO:0000256" key="4">
    <source>
        <dbReference type="PROSITE-ProRule" id="PRU00335"/>
    </source>
</evidence>
<comment type="caution">
    <text evidence="7">The sequence shown here is derived from an EMBL/GenBank/DDBJ whole genome shotgun (WGS) entry which is preliminary data.</text>
</comment>